<dbReference type="InterPro" id="IPR055355">
    <property type="entry name" value="ZP-C"/>
</dbReference>
<evidence type="ECO:0000256" key="13">
    <source>
        <dbReference type="ARBA" id="ARBA00023180"/>
    </source>
</evidence>
<dbReference type="Pfam" id="PF23344">
    <property type="entry name" value="ZP-N"/>
    <property type="match status" value="1"/>
</dbReference>
<comment type="PTM">
    <text evidence="14">Proteolytically cleaved before the transmembrane segment to yield the secreted ectodomain incorporated in the zona pellucida.</text>
</comment>
<dbReference type="EMBL" id="CADEAL010002557">
    <property type="protein sequence ID" value="CAB1441011.1"/>
    <property type="molecule type" value="Genomic_DNA"/>
</dbReference>
<dbReference type="InterPro" id="IPR042235">
    <property type="entry name" value="ZP-C_dom"/>
</dbReference>
<feature type="region of interest" description="Disordered" evidence="15">
    <location>
        <begin position="1"/>
        <end position="31"/>
    </location>
</feature>
<comment type="similarity">
    <text evidence="2 14">Belongs to the ZP domain family. ZPC subfamily.</text>
</comment>
<dbReference type="FunFam" id="2.60.40.4100:FF:000002">
    <property type="entry name" value="Zona pellucida sperm-binding protein 3"/>
    <property type="match status" value="1"/>
</dbReference>
<dbReference type="PROSITE" id="PS51034">
    <property type="entry name" value="ZP_2"/>
    <property type="match status" value="1"/>
</dbReference>
<dbReference type="GO" id="GO:0035803">
    <property type="term" value="P:egg coat formation"/>
    <property type="evidence" value="ECO:0007669"/>
    <property type="project" value="UniProtKB-UniRule"/>
</dbReference>
<dbReference type="GO" id="GO:0035805">
    <property type="term" value="C:egg coat"/>
    <property type="evidence" value="ECO:0007669"/>
    <property type="project" value="UniProtKB-SubCell"/>
</dbReference>
<proteinExistence type="inferred from homology"/>
<keyword evidence="6 14" id="KW-0272">Extracellular matrix</keyword>
<dbReference type="FunFam" id="2.60.40.3210:FF:000001">
    <property type="entry name" value="Zona pellucida sperm-binding protein 3"/>
    <property type="match status" value="1"/>
</dbReference>
<keyword evidence="4 14" id="KW-1003">Cell membrane</keyword>
<dbReference type="AlphaFoldDB" id="A0A9N7V2P5"/>
<evidence type="ECO:0000256" key="14">
    <source>
        <dbReference type="RuleBase" id="RU367066"/>
    </source>
</evidence>
<dbReference type="InterPro" id="IPR001507">
    <property type="entry name" value="ZP_dom"/>
</dbReference>
<name>A0A9N7V2P5_PLEPL</name>
<evidence type="ECO:0000256" key="11">
    <source>
        <dbReference type="ARBA" id="ARBA00023136"/>
    </source>
</evidence>
<evidence type="ECO:0000256" key="12">
    <source>
        <dbReference type="ARBA" id="ARBA00023157"/>
    </source>
</evidence>
<keyword evidence="5 14" id="KW-0964">Secreted</keyword>
<keyword evidence="8" id="KW-0812">Transmembrane</keyword>
<sequence length="374" mass="41796">MQEPIKHPPKDPQQAKQTFEKPLTWRYPADPQPEPKAEVPFELVFPVAAASVAVECRERDAVVEVKRDLFGIGKLINPADLTLGTCPAFGEDQAAQVLIYQSDLSNCGSTLALTEDSLIYTFTLNYIPQSLPGSSVVRTSRAAVIVECHYQRKQDVSSLPLQPLWIPFSAVKVSEEFLYFTLKLLTDDFNFERPSNMYFLGDTINIEATVEQFFHTPLRVFVNNCVATLSSDVSSFPRYAFIENNGCLVDARITDSSSRFLDRHADNKLRFQLEAFRFQNVESGIIYITCQLEAPTAASGFTTDQRACSYVNGMWREASGVNEVCESCDVMTASGQGLSSPGRKIRDVSQESSESYKWEGQVTLGPIHIKEKPQ</sequence>
<evidence type="ECO:0000259" key="16">
    <source>
        <dbReference type="PROSITE" id="PS51034"/>
    </source>
</evidence>
<dbReference type="Proteomes" id="UP001153269">
    <property type="component" value="Unassembled WGS sequence"/>
</dbReference>
<organism evidence="17 18">
    <name type="scientific">Pleuronectes platessa</name>
    <name type="common">European plaice</name>
    <dbReference type="NCBI Taxonomy" id="8262"/>
    <lineage>
        <taxon>Eukaryota</taxon>
        <taxon>Metazoa</taxon>
        <taxon>Chordata</taxon>
        <taxon>Craniata</taxon>
        <taxon>Vertebrata</taxon>
        <taxon>Euteleostomi</taxon>
        <taxon>Actinopterygii</taxon>
        <taxon>Neopterygii</taxon>
        <taxon>Teleostei</taxon>
        <taxon>Neoteleostei</taxon>
        <taxon>Acanthomorphata</taxon>
        <taxon>Carangaria</taxon>
        <taxon>Pleuronectiformes</taxon>
        <taxon>Pleuronectoidei</taxon>
        <taxon>Pleuronectidae</taxon>
        <taxon>Pleuronectes</taxon>
    </lineage>
</organism>
<evidence type="ECO:0000256" key="8">
    <source>
        <dbReference type="ARBA" id="ARBA00022692"/>
    </source>
</evidence>
<dbReference type="Gene3D" id="2.60.40.4100">
    <property type="entry name" value="Zona pellucida, ZP-C domain"/>
    <property type="match status" value="1"/>
</dbReference>
<comment type="function">
    <text evidence="14">Component of the zona pellucida, an extracellular matrix surrounding oocytes which mediates sperm binding, induction of the acrosome reaction and prevents post-fertilization polyspermy. The zona pellucida is composed of 3 to 4 glycoproteins, ZP1, ZP2, ZP3, and ZP4. ZP3 is essential for sperm binding and zona matrix formation.</text>
</comment>
<accession>A0A9N7V2P5</accession>
<dbReference type="InterPro" id="IPR055356">
    <property type="entry name" value="ZP-N"/>
</dbReference>
<feature type="domain" description="ZP" evidence="16">
    <location>
        <begin position="55"/>
        <end position="315"/>
    </location>
</feature>
<evidence type="ECO:0000256" key="3">
    <source>
        <dbReference type="ARBA" id="ARBA00017980"/>
    </source>
</evidence>
<keyword evidence="9 14" id="KW-0732">Signal</keyword>
<dbReference type="GO" id="GO:0005886">
    <property type="term" value="C:plasma membrane"/>
    <property type="evidence" value="ECO:0007669"/>
    <property type="project" value="UniProtKB-SubCell"/>
</dbReference>
<dbReference type="SMART" id="SM00241">
    <property type="entry name" value="ZP"/>
    <property type="match status" value="1"/>
</dbReference>
<feature type="compositionally biased region" description="Basic and acidic residues" evidence="15">
    <location>
        <begin position="1"/>
        <end position="10"/>
    </location>
</feature>
<dbReference type="GO" id="GO:0032190">
    <property type="term" value="F:acrosin binding"/>
    <property type="evidence" value="ECO:0007669"/>
    <property type="project" value="TreeGrafter"/>
</dbReference>
<keyword evidence="18" id="KW-1185">Reference proteome</keyword>
<evidence type="ECO:0000313" key="17">
    <source>
        <dbReference type="EMBL" id="CAB1441011.1"/>
    </source>
</evidence>
<dbReference type="GO" id="GO:2000344">
    <property type="term" value="P:positive regulation of acrosome reaction"/>
    <property type="evidence" value="ECO:0007669"/>
    <property type="project" value="UniProtKB-UniRule"/>
</dbReference>
<dbReference type="PANTHER" id="PTHR11576:SF2">
    <property type="entry name" value="ZONA PELLUCIDA SPERM-BINDING PROTEIN 3"/>
    <property type="match status" value="1"/>
</dbReference>
<evidence type="ECO:0000256" key="6">
    <source>
        <dbReference type="ARBA" id="ARBA00022530"/>
    </source>
</evidence>
<evidence type="ECO:0000256" key="9">
    <source>
        <dbReference type="ARBA" id="ARBA00022729"/>
    </source>
</evidence>
<dbReference type="InterPro" id="IPR048290">
    <property type="entry name" value="ZP_chr"/>
</dbReference>
<evidence type="ECO:0000256" key="1">
    <source>
        <dbReference type="ARBA" id="ARBA00004498"/>
    </source>
</evidence>
<evidence type="ECO:0000313" key="18">
    <source>
        <dbReference type="Proteomes" id="UP001153269"/>
    </source>
</evidence>
<evidence type="ECO:0000256" key="5">
    <source>
        <dbReference type="ARBA" id="ARBA00022525"/>
    </source>
</evidence>
<keyword evidence="10" id="KW-1133">Transmembrane helix</keyword>
<keyword evidence="11" id="KW-0472">Membrane</keyword>
<protein>
    <recommendedName>
        <fullName evidence="3 14">Zona pellucida sperm-binding protein 3</fullName>
    </recommendedName>
</protein>
<keyword evidence="13" id="KW-0325">Glycoprotein</keyword>
<reference evidence="17" key="1">
    <citation type="submission" date="2020-03" db="EMBL/GenBank/DDBJ databases">
        <authorList>
            <person name="Weist P."/>
        </authorList>
    </citation>
    <scope>NUCLEOTIDE SEQUENCE</scope>
</reference>
<comment type="caution">
    <text evidence="17">The sequence shown here is derived from an EMBL/GenBank/DDBJ whole genome shotgun (WGS) entry which is preliminary data.</text>
</comment>
<evidence type="ECO:0000256" key="10">
    <source>
        <dbReference type="ARBA" id="ARBA00022989"/>
    </source>
</evidence>
<dbReference type="Gene3D" id="2.60.40.3210">
    <property type="entry name" value="Zona pellucida, ZP-N domain"/>
    <property type="match status" value="1"/>
</dbReference>
<keyword evidence="7 14" id="KW-0165">Cleavage on pair of basic residues</keyword>
<evidence type="ECO:0000256" key="7">
    <source>
        <dbReference type="ARBA" id="ARBA00022685"/>
    </source>
</evidence>
<dbReference type="Pfam" id="PF00100">
    <property type="entry name" value="Zona_pellucida"/>
    <property type="match status" value="1"/>
</dbReference>
<evidence type="ECO:0000256" key="2">
    <source>
        <dbReference type="ARBA" id="ARBA00006735"/>
    </source>
</evidence>
<comment type="domain">
    <text evidence="14">The ZP domain is involved in the polymerization of the ZP proteins to form the zona pellucida.</text>
</comment>
<gene>
    <name evidence="17" type="ORF">PLEPLA_LOCUS28801</name>
</gene>
<dbReference type="PANTHER" id="PTHR11576">
    <property type="entry name" value="ZONA PELLUCIDA SPERM-BINDING PROTEIN 3"/>
    <property type="match status" value="1"/>
</dbReference>
<evidence type="ECO:0000256" key="4">
    <source>
        <dbReference type="ARBA" id="ARBA00022475"/>
    </source>
</evidence>
<dbReference type="PRINTS" id="PR00023">
    <property type="entry name" value="ZPELLUCIDA"/>
</dbReference>
<dbReference type="GO" id="GO:0007339">
    <property type="term" value="P:binding of sperm to zona pellucida"/>
    <property type="evidence" value="ECO:0007669"/>
    <property type="project" value="UniProtKB-UniRule"/>
</dbReference>
<evidence type="ECO:0000256" key="15">
    <source>
        <dbReference type="SAM" id="MobiDB-lite"/>
    </source>
</evidence>
<keyword evidence="12 14" id="KW-1015">Disulfide bond</keyword>
<comment type="subcellular location">
    <subcellularLocation>
        <location evidence="1">Secreted</location>
        <location evidence="1">Extracellular space</location>
        <location evidence="1">Extracellular matrix</location>
    </subcellularLocation>
    <subcellularLocation>
        <location evidence="14">Zona pellucida</location>
    </subcellularLocation>
    <subcellularLocation>
        <location evidence="14">Cell membrane</location>
        <topology evidence="14">Single-pass type I membrane protein</topology>
    </subcellularLocation>
</comment>
<dbReference type="GO" id="GO:0035804">
    <property type="term" value="F:structural constituent of egg coat"/>
    <property type="evidence" value="ECO:0007669"/>
    <property type="project" value="UniProtKB-UniRule"/>
</dbReference>